<organism evidence="3 4">
    <name type="scientific">Wickerhamiella sorbophila</name>
    <dbReference type="NCBI Taxonomy" id="45607"/>
    <lineage>
        <taxon>Eukaryota</taxon>
        <taxon>Fungi</taxon>
        <taxon>Dikarya</taxon>
        <taxon>Ascomycota</taxon>
        <taxon>Saccharomycotina</taxon>
        <taxon>Dipodascomycetes</taxon>
        <taxon>Dipodascales</taxon>
        <taxon>Trichomonascaceae</taxon>
        <taxon>Wickerhamiella</taxon>
    </lineage>
</organism>
<dbReference type="InterPro" id="IPR045464">
    <property type="entry name" value="Hrt3/FBXO9_C"/>
</dbReference>
<sequence length="286" mass="33683">MAEEAIRLFQLAGELEGQGEMKEAVKTYKQAFRLRDDVDVLYRKMRMLEIGQPEDKEAAEKPEIQPKGECYLSRLPTELIAKILFYLAQDSLKAYKRAQKSGRVFWIPHDSALFWEPMCLGTYQDAALHVHKYISWYEMFRKRPTMRYDGVYVATCRYYREGEQEGSSWFPPTIEVIYYRYLRFLPNGSLQSLLSNDSPTTMLPFLDSPKAFEGKWELDAETGELKIETRGPVKHYILHMDLRVMSSGGKLHNKLKWQNYRFLNTLQNSYGEFDLKNDKSFFFHRA</sequence>
<dbReference type="GO" id="GO:0031146">
    <property type="term" value="P:SCF-dependent proteasomal ubiquitin-dependent protein catabolic process"/>
    <property type="evidence" value="ECO:0007669"/>
    <property type="project" value="TreeGrafter"/>
</dbReference>
<dbReference type="GO" id="GO:0005737">
    <property type="term" value="C:cytoplasm"/>
    <property type="evidence" value="ECO:0007669"/>
    <property type="project" value="TreeGrafter"/>
</dbReference>
<evidence type="ECO:0000256" key="1">
    <source>
        <dbReference type="ARBA" id="ARBA00022786"/>
    </source>
</evidence>
<evidence type="ECO:0000259" key="2">
    <source>
        <dbReference type="Pfam" id="PF19270"/>
    </source>
</evidence>
<keyword evidence="4" id="KW-1185">Reference proteome</keyword>
<keyword evidence="1" id="KW-0833">Ubl conjugation pathway</keyword>
<dbReference type="SUPFAM" id="SSF81383">
    <property type="entry name" value="F-box domain"/>
    <property type="match status" value="1"/>
</dbReference>
<dbReference type="GeneID" id="36515740"/>
<proteinExistence type="predicted"/>
<dbReference type="Pfam" id="PF19270">
    <property type="entry name" value="FBO_C"/>
    <property type="match status" value="1"/>
</dbReference>
<dbReference type="AlphaFoldDB" id="A0A2T0FH97"/>
<dbReference type="RefSeq" id="XP_024664317.1">
    <property type="nucleotide sequence ID" value="XM_024808549.1"/>
</dbReference>
<dbReference type="OrthoDB" id="2117972at2759"/>
<name>A0A2T0FH97_9ASCO</name>
<evidence type="ECO:0000313" key="4">
    <source>
        <dbReference type="Proteomes" id="UP000238350"/>
    </source>
</evidence>
<dbReference type="PANTHER" id="PTHR12874:SF9">
    <property type="entry name" value="F-BOX ONLY PROTEIN 48"/>
    <property type="match status" value="1"/>
</dbReference>
<dbReference type="Proteomes" id="UP000238350">
    <property type="component" value="Unassembled WGS sequence"/>
</dbReference>
<feature type="domain" description="F-box protein Hrt3/FBXO9 C-terminal" evidence="2">
    <location>
        <begin position="134"/>
        <end position="225"/>
    </location>
</feature>
<reference evidence="3 4" key="1">
    <citation type="submission" date="2017-04" db="EMBL/GenBank/DDBJ databases">
        <title>Genome sequencing of [Candida] sorbophila.</title>
        <authorList>
            <person name="Ahn J.O."/>
        </authorList>
    </citation>
    <scope>NUCLEOTIDE SEQUENCE [LARGE SCALE GENOMIC DNA]</scope>
    <source>
        <strain evidence="3 4">DS02</strain>
    </source>
</reference>
<dbReference type="PANTHER" id="PTHR12874">
    <property type="entry name" value="F-BOX ONLY PROTEIN 48-RELATED"/>
    <property type="match status" value="1"/>
</dbReference>
<accession>A0A2T0FH97</accession>
<dbReference type="STRING" id="45607.A0A2T0FH97"/>
<comment type="caution">
    <text evidence="3">The sequence shown here is derived from an EMBL/GenBank/DDBJ whole genome shotgun (WGS) entry which is preliminary data.</text>
</comment>
<dbReference type="EMBL" id="NDIQ01000021">
    <property type="protein sequence ID" value="PRT54372.1"/>
    <property type="molecule type" value="Genomic_DNA"/>
</dbReference>
<dbReference type="GO" id="GO:0019005">
    <property type="term" value="C:SCF ubiquitin ligase complex"/>
    <property type="evidence" value="ECO:0007669"/>
    <property type="project" value="TreeGrafter"/>
</dbReference>
<protein>
    <submittedName>
        <fullName evidence="3">F-box only protein 9</fullName>
    </submittedName>
</protein>
<dbReference type="InterPro" id="IPR036047">
    <property type="entry name" value="F-box-like_dom_sf"/>
</dbReference>
<evidence type="ECO:0000313" key="3">
    <source>
        <dbReference type="EMBL" id="PRT54372.1"/>
    </source>
</evidence>
<gene>
    <name evidence="3" type="ORF">B9G98_01992</name>
</gene>